<gene>
    <name evidence="2" type="ORF">NE663_05240</name>
</gene>
<dbReference type="RefSeq" id="WP_102268318.1">
    <property type="nucleotide sequence ID" value="NZ_CALVCM010000005.1"/>
</dbReference>
<keyword evidence="1" id="KW-0812">Transmembrane</keyword>
<name>A0ABT1SKC8_9FIRM</name>
<comment type="caution">
    <text evidence="2">The sequence shown here is derived from an EMBL/GenBank/DDBJ whole genome shotgun (WGS) entry which is preliminary data.</text>
</comment>
<reference evidence="2 3" key="1">
    <citation type="submission" date="2022-06" db="EMBL/GenBank/DDBJ databases">
        <title>Isolation of gut microbiota from human fecal samples.</title>
        <authorList>
            <person name="Pamer E.G."/>
            <person name="Barat B."/>
            <person name="Waligurski E."/>
            <person name="Medina S."/>
            <person name="Paddock L."/>
            <person name="Mostad J."/>
        </authorList>
    </citation>
    <scope>NUCLEOTIDE SEQUENCE [LARGE SCALE GENOMIC DNA]</scope>
    <source>
        <strain evidence="2 3">DFI.6.1</strain>
    </source>
</reference>
<dbReference type="EMBL" id="JANGCH010000005">
    <property type="protein sequence ID" value="MCQ5121664.1"/>
    <property type="molecule type" value="Genomic_DNA"/>
</dbReference>
<evidence type="ECO:0000313" key="2">
    <source>
        <dbReference type="EMBL" id="MCQ5121664.1"/>
    </source>
</evidence>
<evidence type="ECO:0000256" key="1">
    <source>
        <dbReference type="SAM" id="Phobius"/>
    </source>
</evidence>
<accession>A0ABT1SKC8</accession>
<feature type="transmembrane region" description="Helical" evidence="1">
    <location>
        <begin position="33"/>
        <end position="51"/>
    </location>
</feature>
<organism evidence="2 3">
    <name type="scientific">Massilicoli timonensis</name>
    <dbReference type="NCBI Taxonomy" id="2015901"/>
    <lineage>
        <taxon>Bacteria</taxon>
        <taxon>Bacillati</taxon>
        <taxon>Bacillota</taxon>
        <taxon>Erysipelotrichia</taxon>
        <taxon>Erysipelotrichales</taxon>
        <taxon>Erysipelotrichaceae</taxon>
        <taxon>Massilicoli</taxon>
    </lineage>
</organism>
<keyword evidence="1" id="KW-1133">Transmembrane helix</keyword>
<evidence type="ECO:0000313" key="3">
    <source>
        <dbReference type="Proteomes" id="UP001524435"/>
    </source>
</evidence>
<keyword evidence="1" id="KW-0472">Membrane</keyword>
<protein>
    <submittedName>
        <fullName evidence="2">Uncharacterized protein</fullName>
    </submittedName>
</protein>
<dbReference type="Proteomes" id="UP001524435">
    <property type="component" value="Unassembled WGS sequence"/>
</dbReference>
<keyword evidence="3" id="KW-1185">Reference proteome</keyword>
<sequence length="159" mass="18254">MKQTMTEQEQIQYEAYVEKTFAASPRSNKRKPLLLIALLGILFCSACIRVSSHDNNEIAYRIYFDSSSDNLYEVKETVNQLYLELCEGLDADSEKAMIRSHLSVFERVDEHAHVTWKHNRLNIQIGDGKGEFLSGTLAKPLHCIEEVKPRSLLAEFFDL</sequence>
<proteinExistence type="predicted"/>